<evidence type="ECO:0000256" key="14">
    <source>
        <dbReference type="ARBA" id="ARBA00049370"/>
    </source>
</evidence>
<comment type="pathway">
    <text evidence="1 15">Carbohydrate degradation; glycolysis; pyruvate from D-glyceraldehyde 3-phosphate: step 5/5.</text>
</comment>
<dbReference type="AlphaFoldDB" id="A0A1G2DFZ3"/>
<evidence type="ECO:0000256" key="4">
    <source>
        <dbReference type="ARBA" id="ARBA00022679"/>
    </source>
</evidence>
<dbReference type="Pfam" id="PF14306">
    <property type="entry name" value="PUA_2"/>
    <property type="match status" value="1"/>
</dbReference>
<accession>A0A1G2DFZ3</accession>
<dbReference type="GO" id="GO:0004743">
    <property type="term" value="F:pyruvate kinase activity"/>
    <property type="evidence" value="ECO:0007669"/>
    <property type="project" value="UniProtKB-EC"/>
</dbReference>
<evidence type="ECO:0000256" key="2">
    <source>
        <dbReference type="ARBA" id="ARBA00005048"/>
    </source>
</evidence>
<dbReference type="InterPro" id="IPR015793">
    <property type="entry name" value="Pyrv_Knase_brl"/>
</dbReference>
<evidence type="ECO:0000259" key="16">
    <source>
        <dbReference type="Pfam" id="PF00224"/>
    </source>
</evidence>
<dbReference type="GO" id="GO:0005524">
    <property type="term" value="F:ATP binding"/>
    <property type="evidence" value="ECO:0007669"/>
    <property type="project" value="UniProtKB-KW"/>
</dbReference>
<keyword evidence="8 15" id="KW-0418">Kinase</keyword>
<dbReference type="GO" id="GO:0030955">
    <property type="term" value="F:potassium ion binding"/>
    <property type="evidence" value="ECO:0007669"/>
    <property type="project" value="InterPro"/>
</dbReference>
<comment type="similarity">
    <text evidence="3 15">Belongs to the pyruvate kinase family.</text>
</comment>
<evidence type="ECO:0000256" key="10">
    <source>
        <dbReference type="ARBA" id="ARBA00022842"/>
    </source>
</evidence>
<keyword evidence="12" id="KW-0670">Pyruvate</keyword>
<dbReference type="Gene3D" id="2.40.33.10">
    <property type="entry name" value="PK beta-barrel domain-like"/>
    <property type="match status" value="1"/>
</dbReference>
<comment type="catalytic activity">
    <reaction evidence="14">
        <text>sulfate + ATP + H(+) = adenosine 5'-phosphosulfate + diphosphate</text>
        <dbReference type="Rhea" id="RHEA:18133"/>
        <dbReference type="ChEBI" id="CHEBI:15378"/>
        <dbReference type="ChEBI" id="CHEBI:16189"/>
        <dbReference type="ChEBI" id="CHEBI:30616"/>
        <dbReference type="ChEBI" id="CHEBI:33019"/>
        <dbReference type="ChEBI" id="CHEBI:58243"/>
        <dbReference type="EC" id="2.7.7.4"/>
    </reaction>
</comment>
<dbReference type="PRINTS" id="PR01050">
    <property type="entry name" value="PYRUVTKNASE"/>
</dbReference>
<dbReference type="InterPro" id="IPR024951">
    <property type="entry name" value="Sulfurylase_cat_dom"/>
</dbReference>
<dbReference type="SUPFAM" id="SSF88697">
    <property type="entry name" value="PUA domain-like"/>
    <property type="match status" value="1"/>
</dbReference>
<comment type="caution">
    <text evidence="19">The sequence shown here is derived from an EMBL/GenBank/DDBJ whole genome shotgun (WGS) entry which is preliminary data.</text>
</comment>
<dbReference type="InterPro" id="IPR015813">
    <property type="entry name" value="Pyrv/PenolPyrv_kinase-like_dom"/>
</dbReference>
<dbReference type="NCBIfam" id="NF003166">
    <property type="entry name" value="PRK04149.1"/>
    <property type="match status" value="1"/>
</dbReference>
<dbReference type="SUPFAM" id="SSF51621">
    <property type="entry name" value="Phosphoenolpyruvate/pyruvate domain"/>
    <property type="match status" value="1"/>
</dbReference>
<dbReference type="Gene3D" id="3.40.50.620">
    <property type="entry name" value="HUPs"/>
    <property type="match status" value="1"/>
</dbReference>
<dbReference type="NCBIfam" id="TIGR00339">
    <property type="entry name" value="sopT"/>
    <property type="match status" value="1"/>
</dbReference>
<proteinExistence type="inferred from homology"/>
<evidence type="ECO:0000256" key="11">
    <source>
        <dbReference type="ARBA" id="ARBA00023152"/>
    </source>
</evidence>
<keyword evidence="9" id="KW-0067">ATP-binding</keyword>
<dbReference type="EC" id="2.7.1.40" evidence="15"/>
<dbReference type="InterPro" id="IPR002650">
    <property type="entry name" value="Sulphate_adenylyltransferase"/>
</dbReference>
<dbReference type="GO" id="GO:0016301">
    <property type="term" value="F:kinase activity"/>
    <property type="evidence" value="ECO:0007669"/>
    <property type="project" value="UniProtKB-KW"/>
</dbReference>
<evidence type="ECO:0000256" key="8">
    <source>
        <dbReference type="ARBA" id="ARBA00022777"/>
    </source>
</evidence>
<evidence type="ECO:0000256" key="5">
    <source>
        <dbReference type="ARBA" id="ARBA00022695"/>
    </source>
</evidence>
<dbReference type="GO" id="GO:0000103">
    <property type="term" value="P:sulfate assimilation"/>
    <property type="evidence" value="ECO:0007669"/>
    <property type="project" value="InterPro"/>
</dbReference>
<dbReference type="Pfam" id="PF01747">
    <property type="entry name" value="ATP-sulfurylase"/>
    <property type="match status" value="1"/>
</dbReference>
<keyword evidence="6" id="KW-0479">Metal-binding</keyword>
<dbReference type="Gene3D" id="3.10.400.10">
    <property type="entry name" value="Sulfate adenylyltransferase"/>
    <property type="match status" value="1"/>
</dbReference>
<reference evidence="19 20" key="1">
    <citation type="journal article" date="2016" name="Nat. Commun.">
        <title>Thousands of microbial genomes shed light on interconnected biogeochemical processes in an aquifer system.</title>
        <authorList>
            <person name="Anantharaman K."/>
            <person name="Brown C.T."/>
            <person name="Hug L.A."/>
            <person name="Sharon I."/>
            <person name="Castelle C.J."/>
            <person name="Probst A.J."/>
            <person name="Thomas B.C."/>
            <person name="Singh A."/>
            <person name="Wilkins M.J."/>
            <person name="Karaoz U."/>
            <person name="Brodie E.L."/>
            <person name="Williams K.H."/>
            <person name="Hubbard S.S."/>
            <person name="Banfield J.F."/>
        </authorList>
    </citation>
    <scope>NUCLEOTIDE SEQUENCE [LARGE SCALE GENOMIC DNA]</scope>
</reference>
<organism evidence="19 20">
    <name type="scientific">Candidatus Lloydbacteria bacterium RIFCSPHIGHO2_02_FULL_51_22</name>
    <dbReference type="NCBI Taxonomy" id="1798663"/>
    <lineage>
        <taxon>Bacteria</taxon>
        <taxon>Candidatus Lloydiibacteriota</taxon>
    </lineage>
</organism>
<feature type="domain" description="ATP-sulfurylase PUA-like" evidence="18">
    <location>
        <begin position="362"/>
        <end position="516"/>
    </location>
</feature>
<evidence type="ECO:0000256" key="7">
    <source>
        <dbReference type="ARBA" id="ARBA00022741"/>
    </source>
</evidence>
<comment type="pathway">
    <text evidence="2">Sulfur metabolism; hydrogen sulfide biosynthesis; sulfite from sulfate: step 1/3.</text>
</comment>
<dbReference type="InterPro" id="IPR014729">
    <property type="entry name" value="Rossmann-like_a/b/a_fold"/>
</dbReference>
<feature type="domain" description="Pyruvate kinase barrel" evidence="16">
    <location>
        <begin position="2"/>
        <end position="316"/>
    </location>
</feature>
<evidence type="ECO:0000259" key="17">
    <source>
        <dbReference type="Pfam" id="PF01747"/>
    </source>
</evidence>
<gene>
    <name evidence="19" type="ORF">A3D67_04185</name>
</gene>
<evidence type="ECO:0000256" key="15">
    <source>
        <dbReference type="RuleBase" id="RU000504"/>
    </source>
</evidence>
<dbReference type="EMBL" id="MHLN01000003">
    <property type="protein sequence ID" value="OGZ12577.1"/>
    <property type="molecule type" value="Genomic_DNA"/>
</dbReference>
<dbReference type="Pfam" id="PF00224">
    <property type="entry name" value="PK"/>
    <property type="match status" value="1"/>
</dbReference>
<dbReference type="InterPro" id="IPR001697">
    <property type="entry name" value="Pyr_Knase"/>
</dbReference>
<evidence type="ECO:0000256" key="13">
    <source>
        <dbReference type="ARBA" id="ARBA00037980"/>
    </source>
</evidence>
<evidence type="ECO:0000256" key="6">
    <source>
        <dbReference type="ARBA" id="ARBA00022723"/>
    </source>
</evidence>
<dbReference type="PANTHER" id="PTHR43509">
    <property type="match status" value="1"/>
</dbReference>
<evidence type="ECO:0000313" key="20">
    <source>
        <dbReference type="Proteomes" id="UP000178099"/>
    </source>
</evidence>
<dbReference type="InterPro" id="IPR025980">
    <property type="entry name" value="ATP-Sase_PUA-like_dom"/>
</dbReference>
<dbReference type="SUPFAM" id="SSF52374">
    <property type="entry name" value="Nucleotidylyl transferase"/>
    <property type="match status" value="1"/>
</dbReference>
<protein>
    <recommendedName>
        <fullName evidence="15">Pyruvate kinase</fullName>
        <ecNumber evidence="15">2.7.1.40</ecNumber>
    </recommendedName>
</protein>
<evidence type="ECO:0000256" key="9">
    <source>
        <dbReference type="ARBA" id="ARBA00022840"/>
    </source>
</evidence>
<evidence type="ECO:0000256" key="1">
    <source>
        <dbReference type="ARBA" id="ARBA00004997"/>
    </source>
</evidence>
<dbReference type="CDD" id="cd00517">
    <property type="entry name" value="ATPS"/>
    <property type="match status" value="1"/>
</dbReference>
<dbReference type="Proteomes" id="UP000178099">
    <property type="component" value="Unassembled WGS sequence"/>
</dbReference>
<evidence type="ECO:0000259" key="18">
    <source>
        <dbReference type="Pfam" id="PF14306"/>
    </source>
</evidence>
<keyword evidence="5 19" id="KW-0548">Nucleotidyltransferase</keyword>
<dbReference type="PANTHER" id="PTHR43509:SF1">
    <property type="entry name" value="SULFATE ADENYLYLTRANSFERASE"/>
    <property type="match status" value="1"/>
</dbReference>
<comment type="similarity">
    <text evidence="13">Belongs to the sulfate adenylyltransferase family.</text>
</comment>
<keyword evidence="10 15" id="KW-0460">Magnesium</keyword>
<evidence type="ECO:0000313" key="19">
    <source>
        <dbReference type="EMBL" id="OGZ12577.1"/>
    </source>
</evidence>
<name>A0A1G2DFZ3_9BACT</name>
<feature type="domain" description="Sulphate adenylyltransferase catalytic" evidence="17">
    <location>
        <begin position="524"/>
        <end position="737"/>
    </location>
</feature>
<dbReference type="SUPFAM" id="SSF50800">
    <property type="entry name" value="PK beta-barrel domain-like"/>
    <property type="match status" value="1"/>
</dbReference>
<sequence length="749" mass="83632">MKIIVTLGPATNTEADVRKIKARGVDFVRTNMSHSSVADMERFIALAKKVDIPFIVDTEGSQIRTGDLKENTIFFEENKHIELCAEEFKGDERRLTLRPKEILSQLEVGDILYLDFDTAILRIADTAQATSGFVRAEVLVSGAVGRNKGVVVDPATPKHLTLPPLSPKDYQAIEVGLREGVGHIAASFMRSGAFVDVVRQATRGKMKIISKIECQDGLENLDEIIEKSDYLLLDRGDLSKEVSLERIPFLQKLIIEKARRKEKGVFVATNLLETMVEKKKPTRAEIHDIESTILDGAHGLALAAETAIGKHPFEAINMIQKVVAHVAPVAQELPERNKELAEILEKRGYLQSATEHASSLVPPHGGNLVERFAGEEKRDPRYLSSLPRIVLSNEQYMDAEQIAIGTFSPLEGFMVHDDVSSVLDSCRLKSGVLWPLPILLDVSEATARQLSLGNDAALTDATGAIVAVIHVEDLYTFDKKTVAEKLYGTTDETHPGVGALYKMNPVLVGGKIALLKRRPAPHKNYELTPRQVRRLFEERGWSRVVGFHTRNVIHRGHEFIQLKALEETHADGLFLHPVIGKKKAGDFHTEPIIKSYEMMMEHFYPKDRAVFATYATFSRYAGPREALFTALCRKNFGCSHFIVGRDHTGVGAFYHPKASHEIFDAFPSADIGIIPVRFDKVFYSQKTKGHVHEQDDAHGHAEEEKMHISGTEVRARFLRGEAPPEWFMRPEIASAIVDLIRQGEDVFVK</sequence>
<keyword evidence="11 15" id="KW-0324">Glycolysis</keyword>
<keyword evidence="4 15" id="KW-0808">Transferase</keyword>
<dbReference type="InterPro" id="IPR015947">
    <property type="entry name" value="PUA-like_sf"/>
</dbReference>
<comment type="catalytic activity">
    <reaction evidence="15">
        <text>pyruvate + ATP = phosphoenolpyruvate + ADP + H(+)</text>
        <dbReference type="Rhea" id="RHEA:18157"/>
        <dbReference type="ChEBI" id="CHEBI:15361"/>
        <dbReference type="ChEBI" id="CHEBI:15378"/>
        <dbReference type="ChEBI" id="CHEBI:30616"/>
        <dbReference type="ChEBI" id="CHEBI:58702"/>
        <dbReference type="ChEBI" id="CHEBI:456216"/>
        <dbReference type="EC" id="2.7.1.40"/>
    </reaction>
</comment>
<dbReference type="Gene3D" id="3.20.20.60">
    <property type="entry name" value="Phosphoenolpyruvate-binding domains"/>
    <property type="match status" value="1"/>
</dbReference>
<evidence type="ECO:0000256" key="12">
    <source>
        <dbReference type="ARBA" id="ARBA00023317"/>
    </source>
</evidence>
<dbReference type="UniPathway" id="UPA00109">
    <property type="reaction ID" value="UER00188"/>
</dbReference>
<dbReference type="GO" id="GO:0000287">
    <property type="term" value="F:magnesium ion binding"/>
    <property type="evidence" value="ECO:0007669"/>
    <property type="project" value="InterPro"/>
</dbReference>
<evidence type="ECO:0000256" key="3">
    <source>
        <dbReference type="ARBA" id="ARBA00008663"/>
    </source>
</evidence>
<dbReference type="InterPro" id="IPR040442">
    <property type="entry name" value="Pyrv_kinase-like_dom_sf"/>
</dbReference>
<dbReference type="InterPro" id="IPR015806">
    <property type="entry name" value="Pyrv_Knase_insert_dom_sf"/>
</dbReference>
<dbReference type="GO" id="GO:0004781">
    <property type="term" value="F:sulfate adenylyltransferase (ATP) activity"/>
    <property type="evidence" value="ECO:0007669"/>
    <property type="project" value="UniProtKB-EC"/>
</dbReference>
<dbReference type="InterPro" id="IPR011037">
    <property type="entry name" value="Pyrv_Knase-like_insert_dom_sf"/>
</dbReference>
<keyword evidence="7" id="KW-0547">Nucleotide-binding</keyword>